<proteinExistence type="predicted"/>
<feature type="transmembrane region" description="Helical" evidence="1">
    <location>
        <begin position="116"/>
        <end position="137"/>
    </location>
</feature>
<protein>
    <submittedName>
        <fullName evidence="3">Uncharacterized protein</fullName>
    </submittedName>
</protein>
<evidence type="ECO:0000313" key="3">
    <source>
        <dbReference type="WBParaSite" id="sdigi.contig365.g7779.t1"/>
    </source>
</evidence>
<keyword evidence="1" id="KW-0812">Transmembrane</keyword>
<reference evidence="3" key="1">
    <citation type="submission" date="2022-11" db="UniProtKB">
        <authorList>
            <consortium name="WormBaseParasite"/>
        </authorList>
    </citation>
    <scope>IDENTIFICATION</scope>
</reference>
<evidence type="ECO:0000256" key="1">
    <source>
        <dbReference type="SAM" id="Phobius"/>
    </source>
</evidence>
<sequence length="333" mass="38164">MVLVIVTEITAMPSKKTAQIKIKKLISANNTKPRCSPSKEIIDQVWAKVKWLAETAYNKTFWTIAEFFDGKRSYTFKLFGKNIAIVIPRMPRSRKEAKRHLDAIQKAIRQNSSARCLVAIYLNIAIFVIGYAILFTYNIHCYFRCRQVWAAEDDRKPIFISDHYSIADSKSPRNPPSTVRKLGISNTPKFLVSPPETILDETVRSQIMGENALKKSSIDGSNRELALESGNDSLLNAEQLDSEISSHHSTVRKLSHEGGLSVIKTTLETLERNRELEEGYRKQLIVEEELEHRFLSDDSKNELLKSYRTSKKNFGLEAKIEYLFRSNTKVKIY</sequence>
<dbReference type="AlphaFoldDB" id="A0A915PYL6"/>
<keyword evidence="1" id="KW-1133">Transmembrane helix</keyword>
<dbReference type="Proteomes" id="UP000887581">
    <property type="component" value="Unplaced"/>
</dbReference>
<evidence type="ECO:0000313" key="2">
    <source>
        <dbReference type="Proteomes" id="UP000887581"/>
    </source>
</evidence>
<keyword evidence="2" id="KW-1185">Reference proteome</keyword>
<name>A0A915PYL6_9BILA</name>
<keyword evidence="1" id="KW-0472">Membrane</keyword>
<dbReference type="WBParaSite" id="sdigi.contig365.g7779.t1">
    <property type="protein sequence ID" value="sdigi.contig365.g7779.t1"/>
    <property type="gene ID" value="sdigi.contig365.g7779"/>
</dbReference>
<organism evidence="2 3">
    <name type="scientific">Setaria digitata</name>
    <dbReference type="NCBI Taxonomy" id="48799"/>
    <lineage>
        <taxon>Eukaryota</taxon>
        <taxon>Metazoa</taxon>
        <taxon>Ecdysozoa</taxon>
        <taxon>Nematoda</taxon>
        <taxon>Chromadorea</taxon>
        <taxon>Rhabditida</taxon>
        <taxon>Spirurina</taxon>
        <taxon>Spiruromorpha</taxon>
        <taxon>Filarioidea</taxon>
        <taxon>Setariidae</taxon>
        <taxon>Setaria</taxon>
    </lineage>
</organism>
<accession>A0A915PYL6</accession>